<dbReference type="InterPro" id="IPR050128">
    <property type="entry name" value="Sulfate_adenylyltrnsfr_sub2"/>
</dbReference>
<organism evidence="2 3">
    <name type="scientific">Bacillus phage MG-B1</name>
    <dbReference type="NCBI Taxonomy" id="1309583"/>
    <lineage>
        <taxon>Viruses</taxon>
        <taxon>Duplodnaviria</taxon>
        <taxon>Heunggongvirae</taxon>
        <taxon>Uroviricota</taxon>
        <taxon>Caudoviricetes</taxon>
        <taxon>Salasmaviridae</taxon>
        <taxon>Northropvirinae</taxon>
        <taxon>Klosterneuburgvirus</taxon>
        <taxon>Klosterneuburgvirus MGB1</taxon>
    </lineage>
</organism>
<evidence type="ECO:0000313" key="3">
    <source>
        <dbReference type="Proteomes" id="UP000012167"/>
    </source>
</evidence>
<dbReference type="GO" id="GO:0003824">
    <property type="term" value="F:catalytic activity"/>
    <property type="evidence" value="ECO:0007669"/>
    <property type="project" value="InterPro"/>
</dbReference>
<name>M4W6M9_9CAUD</name>
<dbReference type="PANTHER" id="PTHR43196:SF2">
    <property type="entry name" value="PHOSPHOADENOSINE PHOSPHOSULFATE REDUCTASE"/>
    <property type="match status" value="1"/>
</dbReference>
<evidence type="ECO:0000313" key="2">
    <source>
        <dbReference type="EMBL" id="AGI10615.1"/>
    </source>
</evidence>
<dbReference type="Pfam" id="PF01507">
    <property type="entry name" value="PAPS_reduct"/>
    <property type="match status" value="1"/>
</dbReference>
<proteinExistence type="predicted"/>
<dbReference type="RefSeq" id="YP_008060114.1">
    <property type="nucleotide sequence ID" value="NC_021336.1"/>
</dbReference>
<dbReference type="SUPFAM" id="SSF52402">
    <property type="entry name" value="Adenine nucleotide alpha hydrolases-like"/>
    <property type="match status" value="1"/>
</dbReference>
<dbReference type="OrthoDB" id="5998at10239"/>
<protein>
    <submittedName>
        <fullName evidence="2">Putative phosphoadenosine phosphosulfate reductase</fullName>
    </submittedName>
</protein>
<keyword evidence="3" id="KW-1185">Reference proteome</keyword>
<dbReference type="Proteomes" id="UP000012167">
    <property type="component" value="Segment"/>
</dbReference>
<reference evidence="2 3" key="1">
    <citation type="journal article" date="2013" name="Genome Announc.">
        <title>Complete Genome Sequence of the Novel Phage MG-B1 Infecting Bacillus weihenstephanensis.</title>
        <authorList>
            <person name="Redondo R.A."/>
            <person name="Kupczok A."/>
            <person name="Stift G."/>
            <person name="Bollback J.P."/>
        </authorList>
    </citation>
    <scope>NUCLEOTIDE SEQUENCE [LARGE SCALE GENOMIC DNA]</scope>
</reference>
<gene>
    <name evidence="2" type="ORF">mgb1_026</name>
</gene>
<accession>M4W6M9</accession>
<feature type="domain" description="Phosphoadenosine phosphosulphate reductase" evidence="1">
    <location>
        <begin position="66"/>
        <end position="315"/>
    </location>
</feature>
<evidence type="ECO:0000259" key="1">
    <source>
        <dbReference type="Pfam" id="PF01507"/>
    </source>
</evidence>
<dbReference type="EMBL" id="KC685370">
    <property type="protein sequence ID" value="AGI10615.1"/>
    <property type="molecule type" value="Genomic_DNA"/>
</dbReference>
<dbReference type="KEGG" id="vg:16205390"/>
<dbReference type="GeneID" id="16205390"/>
<dbReference type="PANTHER" id="PTHR43196">
    <property type="entry name" value="SULFATE ADENYLYLTRANSFERASE SUBUNIT 2"/>
    <property type="match status" value="1"/>
</dbReference>
<dbReference type="Gene3D" id="3.40.50.620">
    <property type="entry name" value="HUPs"/>
    <property type="match status" value="1"/>
</dbReference>
<sequence length="390" mass="45785">MIVTEHYNNQVQPFQNDHGKWQWTRADKSTRYTHHIRDKKNKVSLEIKEKRTINLLKMSLSRVSKPVVSCSFGIDSIITLYLTRKALIELNRDPSDIDIIWNDTLNEFPSVRKYAKELTDSWDLRLLKTKPEKSLKKIIDDNGGITSDYFIARKGDRKNGQPLSEKCCGTLKHKPMKKAIKENTWDLVINGLRADESSQRLLAGLRDGEFFYSIAEWKSLVIRPILWWNEKDIWEYVKQENIPYNDLYKENLIQEYPKDLHNVLSSNNHIIEETGLNVEKLLEKEIKTVNRHQAILLEELGFKLFTPRTGCMMCPIPVKYGYLQWMRMYHPKVYNAMIHNLGYGKALLDLVPQEVKDEIKFFTGIEITKENADQHLKEILQSKPCTFDRL</sequence>
<dbReference type="InterPro" id="IPR002500">
    <property type="entry name" value="PAPS_reduct_dom"/>
</dbReference>
<dbReference type="InterPro" id="IPR014729">
    <property type="entry name" value="Rossmann-like_a/b/a_fold"/>
</dbReference>